<organism evidence="1 2">
    <name type="scientific">Periconia digitata</name>
    <dbReference type="NCBI Taxonomy" id="1303443"/>
    <lineage>
        <taxon>Eukaryota</taxon>
        <taxon>Fungi</taxon>
        <taxon>Dikarya</taxon>
        <taxon>Ascomycota</taxon>
        <taxon>Pezizomycotina</taxon>
        <taxon>Dothideomycetes</taxon>
        <taxon>Pleosporomycetidae</taxon>
        <taxon>Pleosporales</taxon>
        <taxon>Massarineae</taxon>
        <taxon>Periconiaceae</taxon>
        <taxon>Periconia</taxon>
    </lineage>
</organism>
<evidence type="ECO:0000313" key="2">
    <source>
        <dbReference type="Proteomes" id="UP001152607"/>
    </source>
</evidence>
<proteinExistence type="predicted"/>
<accession>A0A9W4XCS7</accession>
<dbReference type="Proteomes" id="UP001152607">
    <property type="component" value="Unassembled WGS sequence"/>
</dbReference>
<dbReference type="AlphaFoldDB" id="A0A9W4XCS7"/>
<gene>
    <name evidence="1" type="ORF">PDIGIT_LOCUS47</name>
</gene>
<protein>
    <submittedName>
        <fullName evidence="1">Uncharacterized protein</fullName>
    </submittedName>
</protein>
<reference evidence="1" key="1">
    <citation type="submission" date="2023-01" db="EMBL/GenBank/DDBJ databases">
        <authorList>
            <person name="Van Ghelder C."/>
            <person name="Rancurel C."/>
        </authorList>
    </citation>
    <scope>NUCLEOTIDE SEQUENCE</scope>
    <source>
        <strain evidence="1">CNCM I-4278</strain>
    </source>
</reference>
<name>A0A9W4XCS7_9PLEO</name>
<comment type="caution">
    <text evidence="1">The sequence shown here is derived from an EMBL/GenBank/DDBJ whole genome shotgun (WGS) entry which is preliminary data.</text>
</comment>
<keyword evidence="2" id="KW-1185">Reference proteome</keyword>
<dbReference type="EMBL" id="CAOQHR010000001">
    <property type="protein sequence ID" value="CAI6226546.1"/>
    <property type="molecule type" value="Genomic_DNA"/>
</dbReference>
<sequence>MSVLVVSTNRSHVSSSITVPLWSELSQSHSCITSTPSTISSNEFKVTVHFPLIDSYWNSIHPPQAE</sequence>
<evidence type="ECO:0000313" key="1">
    <source>
        <dbReference type="EMBL" id="CAI6226546.1"/>
    </source>
</evidence>